<evidence type="ECO:0000256" key="1">
    <source>
        <dbReference type="SAM" id="MobiDB-lite"/>
    </source>
</evidence>
<evidence type="ECO:0008006" key="4">
    <source>
        <dbReference type="Google" id="ProtNLM"/>
    </source>
</evidence>
<name>A0A834LQL1_RHOSS</name>
<comment type="caution">
    <text evidence="2">The sequence shown here is derived from an EMBL/GenBank/DDBJ whole genome shotgun (WGS) entry which is preliminary data.</text>
</comment>
<keyword evidence="3" id="KW-1185">Reference proteome</keyword>
<dbReference type="AlphaFoldDB" id="A0A834LQL1"/>
<accession>A0A834LQL1</accession>
<dbReference type="OrthoDB" id="960611at2759"/>
<protein>
    <recommendedName>
        <fullName evidence="4">Aminotransferase-like plant mobile domain-containing protein</fullName>
    </recommendedName>
</protein>
<evidence type="ECO:0000313" key="2">
    <source>
        <dbReference type="EMBL" id="KAF7148705.1"/>
    </source>
</evidence>
<dbReference type="Proteomes" id="UP000626092">
    <property type="component" value="Unassembled WGS sequence"/>
</dbReference>
<organism evidence="2 3">
    <name type="scientific">Rhododendron simsii</name>
    <name type="common">Sims's rhododendron</name>
    <dbReference type="NCBI Taxonomy" id="118357"/>
    <lineage>
        <taxon>Eukaryota</taxon>
        <taxon>Viridiplantae</taxon>
        <taxon>Streptophyta</taxon>
        <taxon>Embryophyta</taxon>
        <taxon>Tracheophyta</taxon>
        <taxon>Spermatophyta</taxon>
        <taxon>Magnoliopsida</taxon>
        <taxon>eudicotyledons</taxon>
        <taxon>Gunneridae</taxon>
        <taxon>Pentapetalae</taxon>
        <taxon>asterids</taxon>
        <taxon>Ericales</taxon>
        <taxon>Ericaceae</taxon>
        <taxon>Ericoideae</taxon>
        <taxon>Rhodoreae</taxon>
        <taxon>Rhododendron</taxon>
    </lineage>
</organism>
<proteinExistence type="predicted"/>
<reference evidence="2" key="1">
    <citation type="submission" date="2019-11" db="EMBL/GenBank/DDBJ databases">
        <authorList>
            <person name="Liu Y."/>
            <person name="Hou J."/>
            <person name="Li T.-Q."/>
            <person name="Guan C.-H."/>
            <person name="Wu X."/>
            <person name="Wu H.-Z."/>
            <person name="Ling F."/>
            <person name="Zhang R."/>
            <person name="Shi X.-G."/>
            <person name="Ren J.-P."/>
            <person name="Chen E.-F."/>
            <person name="Sun J.-M."/>
        </authorList>
    </citation>
    <scope>NUCLEOTIDE SEQUENCE</scope>
    <source>
        <strain evidence="2">Adult_tree_wgs_1</strain>
        <tissue evidence="2">Leaves</tissue>
    </source>
</reference>
<sequence>MHAGSGDNGSPLHKQQSPKQAPPLLLIGSEDWGPLCERLLGIVPVPGVDRKVSGMQNVDGAFILLQLWAWERFPFVAPGRLGMRERPPGSPLGAWQPPHGKEWKGGQKDYRQDHCAELEMWNNRLDHIIPTREADPHEYAYPADDPYVTWGKELEKWLRKRPPMAPNQPQAEGVNVVEQVDPLHELAIEVEDAAA</sequence>
<feature type="region of interest" description="Disordered" evidence="1">
    <location>
        <begin position="1"/>
        <end position="20"/>
    </location>
</feature>
<evidence type="ECO:0000313" key="3">
    <source>
        <dbReference type="Proteomes" id="UP000626092"/>
    </source>
</evidence>
<gene>
    <name evidence="2" type="ORF">RHSIM_Rhsim03G0242200</name>
</gene>
<dbReference type="EMBL" id="WJXA01000003">
    <property type="protein sequence ID" value="KAF7148705.1"/>
    <property type="molecule type" value="Genomic_DNA"/>
</dbReference>